<evidence type="ECO:0000313" key="1">
    <source>
        <dbReference type="EMBL" id="OAY74148.1"/>
    </source>
</evidence>
<name>A0A199VAV0_ANACO</name>
<dbReference type="GO" id="GO:0016301">
    <property type="term" value="F:kinase activity"/>
    <property type="evidence" value="ECO:0007669"/>
    <property type="project" value="UniProtKB-KW"/>
</dbReference>
<dbReference type="STRING" id="4615.A0A199VAV0"/>
<comment type="caution">
    <text evidence="1">The sequence shown here is derived from an EMBL/GenBank/DDBJ whole genome shotgun (WGS) entry which is preliminary data.</text>
</comment>
<proteinExistence type="predicted"/>
<protein>
    <submittedName>
        <fullName evidence="1">L-type lectin-domain containing receptor kinase IV.3</fullName>
    </submittedName>
</protein>
<sequence length="96" mass="10498">MEMVLKLGLRCSHPDPAARPGMREVVQILNGGDDMRGVVFSPESFAGSEKVLRNDDSFDEYVMFLTSTSSESSEMEIGVDNILLPATKGLFKASKI</sequence>
<organism evidence="1 2">
    <name type="scientific">Ananas comosus</name>
    <name type="common">Pineapple</name>
    <name type="synonym">Ananas ananas</name>
    <dbReference type="NCBI Taxonomy" id="4615"/>
    <lineage>
        <taxon>Eukaryota</taxon>
        <taxon>Viridiplantae</taxon>
        <taxon>Streptophyta</taxon>
        <taxon>Embryophyta</taxon>
        <taxon>Tracheophyta</taxon>
        <taxon>Spermatophyta</taxon>
        <taxon>Magnoliopsida</taxon>
        <taxon>Liliopsida</taxon>
        <taxon>Poales</taxon>
        <taxon>Bromeliaceae</taxon>
        <taxon>Bromelioideae</taxon>
        <taxon>Ananas</taxon>
    </lineage>
</organism>
<keyword evidence="1" id="KW-0418">Kinase</keyword>
<gene>
    <name evidence="1" type="ORF">ACMD2_12930</name>
</gene>
<keyword evidence="1" id="KW-0430">Lectin</keyword>
<keyword evidence="1" id="KW-0808">Transferase</keyword>
<accession>A0A199VAV0</accession>
<keyword evidence="1" id="KW-0675">Receptor</keyword>
<dbReference type="EMBL" id="LSRQ01002477">
    <property type="protein sequence ID" value="OAY74148.1"/>
    <property type="molecule type" value="Genomic_DNA"/>
</dbReference>
<dbReference type="GO" id="GO:0030246">
    <property type="term" value="F:carbohydrate binding"/>
    <property type="evidence" value="ECO:0007669"/>
    <property type="project" value="UniProtKB-KW"/>
</dbReference>
<dbReference type="AlphaFoldDB" id="A0A199VAV0"/>
<evidence type="ECO:0000313" key="2">
    <source>
        <dbReference type="Proteomes" id="UP000092600"/>
    </source>
</evidence>
<reference evidence="1 2" key="1">
    <citation type="journal article" date="2016" name="DNA Res.">
        <title>The draft genome of MD-2 pineapple using hybrid error correction of long reads.</title>
        <authorList>
            <person name="Redwan R.M."/>
            <person name="Saidin A."/>
            <person name="Kumar S.V."/>
        </authorList>
    </citation>
    <scope>NUCLEOTIDE SEQUENCE [LARGE SCALE GENOMIC DNA]</scope>
    <source>
        <strain evidence="2">cv. MD2</strain>
        <tissue evidence="1">Leaf</tissue>
    </source>
</reference>
<dbReference type="Proteomes" id="UP000092600">
    <property type="component" value="Unassembled WGS sequence"/>
</dbReference>